<reference evidence="2" key="1">
    <citation type="journal article" date="2021" name="Nat. Commun.">
        <title>Genetic determinants of endophytism in the Arabidopsis root mycobiome.</title>
        <authorList>
            <person name="Mesny F."/>
            <person name="Miyauchi S."/>
            <person name="Thiergart T."/>
            <person name="Pickel B."/>
            <person name="Atanasova L."/>
            <person name="Karlsson M."/>
            <person name="Huettel B."/>
            <person name="Barry K.W."/>
            <person name="Haridas S."/>
            <person name="Chen C."/>
            <person name="Bauer D."/>
            <person name="Andreopoulos W."/>
            <person name="Pangilinan J."/>
            <person name="LaButti K."/>
            <person name="Riley R."/>
            <person name="Lipzen A."/>
            <person name="Clum A."/>
            <person name="Drula E."/>
            <person name="Henrissat B."/>
            <person name="Kohler A."/>
            <person name="Grigoriev I.V."/>
            <person name="Martin F.M."/>
            <person name="Hacquard S."/>
        </authorList>
    </citation>
    <scope>NUCLEOTIDE SEQUENCE</scope>
    <source>
        <strain evidence="2">MPI-CAGE-CH-0230</strain>
    </source>
</reference>
<dbReference type="AlphaFoldDB" id="A0A9P8XTI5"/>
<comment type="caution">
    <text evidence="2">The sequence shown here is derived from an EMBL/GenBank/DDBJ whole genome shotgun (WGS) entry which is preliminary data.</text>
</comment>
<feature type="compositionally biased region" description="Pro residues" evidence="1">
    <location>
        <begin position="20"/>
        <end position="29"/>
    </location>
</feature>
<dbReference type="Proteomes" id="UP000756346">
    <property type="component" value="Unassembled WGS sequence"/>
</dbReference>
<dbReference type="EMBL" id="JAGTJQ010000012">
    <property type="protein sequence ID" value="KAH7016487.1"/>
    <property type="molecule type" value="Genomic_DNA"/>
</dbReference>
<sequence>MNNKSISPHPAADLNMKPTLPSPCTAPPSPHTVWRRIQDRVRTSLHSAYHFCQPLAGAALSAVKDAWSVPASALCQKFIQTHAKKQLKQLLKLVETVIIGYLSRRWPGSEFIVPTITDSIKGLAKPYIKAFSKSLTKPSEDDRKTSQKPPRSRAVASKHKTSKSRRRAYDEDGGLGEKQSGAGPKMREGWEGEGDGGRGKKPGTKKNLACKVRGGVIVVRIRRVLPRQLRT</sequence>
<feature type="region of interest" description="Disordered" evidence="1">
    <location>
        <begin position="134"/>
        <end position="208"/>
    </location>
</feature>
<keyword evidence="3" id="KW-1185">Reference proteome</keyword>
<protein>
    <submittedName>
        <fullName evidence="2">Uncharacterized protein</fullName>
    </submittedName>
</protein>
<name>A0A9P8XTI5_9PEZI</name>
<evidence type="ECO:0000313" key="2">
    <source>
        <dbReference type="EMBL" id="KAH7016487.1"/>
    </source>
</evidence>
<proteinExistence type="predicted"/>
<evidence type="ECO:0000313" key="3">
    <source>
        <dbReference type="Proteomes" id="UP000756346"/>
    </source>
</evidence>
<feature type="region of interest" description="Disordered" evidence="1">
    <location>
        <begin position="1"/>
        <end position="29"/>
    </location>
</feature>
<dbReference type="GeneID" id="70192469"/>
<gene>
    <name evidence="2" type="ORF">B0I36DRAFT_46842</name>
</gene>
<evidence type="ECO:0000256" key="1">
    <source>
        <dbReference type="SAM" id="MobiDB-lite"/>
    </source>
</evidence>
<organism evidence="2 3">
    <name type="scientific">Microdochium trichocladiopsis</name>
    <dbReference type="NCBI Taxonomy" id="1682393"/>
    <lineage>
        <taxon>Eukaryota</taxon>
        <taxon>Fungi</taxon>
        <taxon>Dikarya</taxon>
        <taxon>Ascomycota</taxon>
        <taxon>Pezizomycotina</taxon>
        <taxon>Sordariomycetes</taxon>
        <taxon>Xylariomycetidae</taxon>
        <taxon>Xylariales</taxon>
        <taxon>Microdochiaceae</taxon>
        <taxon>Microdochium</taxon>
    </lineage>
</organism>
<feature type="compositionally biased region" description="Basic residues" evidence="1">
    <location>
        <begin position="156"/>
        <end position="166"/>
    </location>
</feature>
<accession>A0A9P8XTI5</accession>
<dbReference type="RefSeq" id="XP_046006111.1">
    <property type="nucleotide sequence ID" value="XM_046162923.1"/>
</dbReference>
<feature type="compositionally biased region" description="Basic and acidic residues" evidence="1">
    <location>
        <begin position="185"/>
        <end position="198"/>
    </location>
</feature>